<feature type="domain" description="Histidine kinase" evidence="10">
    <location>
        <begin position="212"/>
        <end position="431"/>
    </location>
</feature>
<evidence type="ECO:0000256" key="1">
    <source>
        <dbReference type="ARBA" id="ARBA00000085"/>
    </source>
</evidence>
<keyword evidence="9" id="KW-1133">Transmembrane helix</keyword>
<dbReference type="PROSITE" id="PS50112">
    <property type="entry name" value="PAS"/>
    <property type="match status" value="1"/>
</dbReference>
<feature type="domain" description="PAS" evidence="11">
    <location>
        <begin position="83"/>
        <end position="134"/>
    </location>
</feature>
<dbReference type="InterPro" id="IPR036097">
    <property type="entry name" value="HisK_dim/P_sf"/>
</dbReference>
<dbReference type="GO" id="GO:0006355">
    <property type="term" value="P:regulation of DNA-templated transcription"/>
    <property type="evidence" value="ECO:0007669"/>
    <property type="project" value="InterPro"/>
</dbReference>
<dbReference type="GO" id="GO:0016036">
    <property type="term" value="P:cellular response to phosphate starvation"/>
    <property type="evidence" value="ECO:0007669"/>
    <property type="project" value="TreeGrafter"/>
</dbReference>
<dbReference type="PROSITE" id="PS50885">
    <property type="entry name" value="HAMP"/>
    <property type="match status" value="1"/>
</dbReference>
<evidence type="ECO:0000259" key="11">
    <source>
        <dbReference type="PROSITE" id="PS50112"/>
    </source>
</evidence>
<evidence type="ECO:0000256" key="5">
    <source>
        <dbReference type="ARBA" id="ARBA00022679"/>
    </source>
</evidence>
<dbReference type="FunFam" id="3.30.565.10:FF:000006">
    <property type="entry name" value="Sensor histidine kinase WalK"/>
    <property type="match status" value="1"/>
</dbReference>
<dbReference type="PANTHER" id="PTHR45453">
    <property type="entry name" value="PHOSPHATE REGULON SENSOR PROTEIN PHOR"/>
    <property type="match status" value="1"/>
</dbReference>
<dbReference type="SMART" id="SM00304">
    <property type="entry name" value="HAMP"/>
    <property type="match status" value="1"/>
</dbReference>
<dbReference type="SMART" id="SM00091">
    <property type="entry name" value="PAS"/>
    <property type="match status" value="1"/>
</dbReference>
<organism evidence="14 15">
    <name type="scientific">Mucisphaera calidilacus</name>
    <dbReference type="NCBI Taxonomy" id="2527982"/>
    <lineage>
        <taxon>Bacteria</taxon>
        <taxon>Pseudomonadati</taxon>
        <taxon>Planctomycetota</taxon>
        <taxon>Phycisphaerae</taxon>
        <taxon>Phycisphaerales</taxon>
        <taxon>Phycisphaeraceae</taxon>
        <taxon>Mucisphaera</taxon>
    </lineage>
</organism>
<dbReference type="Pfam" id="PF00512">
    <property type="entry name" value="HisKA"/>
    <property type="match status" value="1"/>
</dbReference>
<evidence type="ECO:0000256" key="3">
    <source>
        <dbReference type="ARBA" id="ARBA00012438"/>
    </source>
</evidence>
<dbReference type="EMBL" id="CP036280">
    <property type="protein sequence ID" value="QDU72072.1"/>
    <property type="molecule type" value="Genomic_DNA"/>
</dbReference>
<dbReference type="SMART" id="SM00387">
    <property type="entry name" value="HATPase_c"/>
    <property type="match status" value="1"/>
</dbReference>
<dbReference type="PRINTS" id="PR00344">
    <property type="entry name" value="BCTRLSENSOR"/>
</dbReference>
<dbReference type="InterPro" id="IPR035965">
    <property type="entry name" value="PAS-like_dom_sf"/>
</dbReference>
<dbReference type="InterPro" id="IPR036890">
    <property type="entry name" value="HATPase_C_sf"/>
</dbReference>
<evidence type="ECO:0000256" key="8">
    <source>
        <dbReference type="ARBA" id="ARBA00023136"/>
    </source>
</evidence>
<dbReference type="Proteomes" id="UP000320386">
    <property type="component" value="Chromosome"/>
</dbReference>
<dbReference type="CDD" id="cd00075">
    <property type="entry name" value="HATPase"/>
    <property type="match status" value="1"/>
</dbReference>
<dbReference type="InterPro" id="IPR013767">
    <property type="entry name" value="PAS_fold"/>
</dbReference>
<dbReference type="InterPro" id="IPR000700">
    <property type="entry name" value="PAS-assoc_C"/>
</dbReference>
<dbReference type="Gene3D" id="6.10.340.10">
    <property type="match status" value="1"/>
</dbReference>
<dbReference type="GO" id="GO:0000155">
    <property type="term" value="F:phosphorelay sensor kinase activity"/>
    <property type="evidence" value="ECO:0007669"/>
    <property type="project" value="InterPro"/>
</dbReference>
<evidence type="ECO:0000256" key="2">
    <source>
        <dbReference type="ARBA" id="ARBA00004370"/>
    </source>
</evidence>
<proteinExistence type="predicted"/>
<gene>
    <name evidence="14" type="primary">phoR</name>
    <name evidence="14" type="ORF">Pan265_19340</name>
</gene>
<keyword evidence="5 14" id="KW-0808">Transferase</keyword>
<dbReference type="RefSeq" id="WP_145446254.1">
    <property type="nucleotide sequence ID" value="NZ_CP036280.1"/>
</dbReference>
<comment type="subcellular location">
    <subcellularLocation>
        <location evidence="2">Membrane</location>
    </subcellularLocation>
</comment>
<dbReference type="GO" id="GO:0005886">
    <property type="term" value="C:plasma membrane"/>
    <property type="evidence" value="ECO:0007669"/>
    <property type="project" value="TreeGrafter"/>
</dbReference>
<dbReference type="CDD" id="cd06225">
    <property type="entry name" value="HAMP"/>
    <property type="match status" value="1"/>
</dbReference>
<dbReference type="OrthoDB" id="9813151at2"/>
<dbReference type="PROSITE" id="PS50113">
    <property type="entry name" value="PAC"/>
    <property type="match status" value="1"/>
</dbReference>
<dbReference type="Pfam" id="PF00989">
    <property type="entry name" value="PAS"/>
    <property type="match status" value="1"/>
</dbReference>
<dbReference type="AlphaFoldDB" id="A0A518BYM5"/>
<dbReference type="FunFam" id="1.10.287.130:FF:000001">
    <property type="entry name" value="Two-component sensor histidine kinase"/>
    <property type="match status" value="1"/>
</dbReference>
<dbReference type="SUPFAM" id="SSF47384">
    <property type="entry name" value="Homodimeric domain of signal transducing histidine kinase"/>
    <property type="match status" value="1"/>
</dbReference>
<dbReference type="PROSITE" id="PS50109">
    <property type="entry name" value="HIS_KIN"/>
    <property type="match status" value="1"/>
</dbReference>
<dbReference type="SUPFAM" id="SSF55785">
    <property type="entry name" value="PYP-like sensor domain (PAS domain)"/>
    <property type="match status" value="1"/>
</dbReference>
<dbReference type="InterPro" id="IPR000014">
    <property type="entry name" value="PAS"/>
</dbReference>
<keyword evidence="15" id="KW-1185">Reference proteome</keyword>
<dbReference type="PANTHER" id="PTHR45453:SF1">
    <property type="entry name" value="PHOSPHATE REGULON SENSOR PROTEIN PHOR"/>
    <property type="match status" value="1"/>
</dbReference>
<evidence type="ECO:0000256" key="7">
    <source>
        <dbReference type="ARBA" id="ARBA00023012"/>
    </source>
</evidence>
<dbReference type="SUPFAM" id="SSF55874">
    <property type="entry name" value="ATPase domain of HSP90 chaperone/DNA topoisomerase II/histidine kinase"/>
    <property type="match status" value="1"/>
</dbReference>
<dbReference type="KEGG" id="mcad:Pan265_19340"/>
<dbReference type="Pfam" id="PF02518">
    <property type="entry name" value="HATPase_c"/>
    <property type="match status" value="1"/>
</dbReference>
<keyword evidence="4" id="KW-0597">Phosphoprotein</keyword>
<feature type="domain" description="PAC" evidence="12">
    <location>
        <begin position="155"/>
        <end position="208"/>
    </location>
</feature>
<evidence type="ECO:0000313" key="14">
    <source>
        <dbReference type="EMBL" id="QDU72072.1"/>
    </source>
</evidence>
<dbReference type="InterPro" id="IPR003594">
    <property type="entry name" value="HATPase_dom"/>
</dbReference>
<dbReference type="CDD" id="cd00130">
    <property type="entry name" value="PAS"/>
    <property type="match status" value="1"/>
</dbReference>
<comment type="catalytic activity">
    <reaction evidence="1">
        <text>ATP + protein L-histidine = ADP + protein N-phospho-L-histidine.</text>
        <dbReference type="EC" id="2.7.13.3"/>
    </reaction>
</comment>
<dbReference type="Gene3D" id="3.30.565.10">
    <property type="entry name" value="Histidine kinase-like ATPase, C-terminal domain"/>
    <property type="match status" value="1"/>
</dbReference>
<evidence type="ECO:0000259" key="10">
    <source>
        <dbReference type="PROSITE" id="PS50109"/>
    </source>
</evidence>
<dbReference type="InterPro" id="IPR003661">
    <property type="entry name" value="HisK_dim/P_dom"/>
</dbReference>
<evidence type="ECO:0000259" key="12">
    <source>
        <dbReference type="PROSITE" id="PS50113"/>
    </source>
</evidence>
<dbReference type="Gene3D" id="1.10.287.130">
    <property type="match status" value="1"/>
</dbReference>
<feature type="transmembrane region" description="Helical" evidence="9">
    <location>
        <begin position="6"/>
        <end position="29"/>
    </location>
</feature>
<dbReference type="CDD" id="cd00082">
    <property type="entry name" value="HisKA"/>
    <property type="match status" value="1"/>
</dbReference>
<evidence type="ECO:0000256" key="4">
    <source>
        <dbReference type="ARBA" id="ARBA00022553"/>
    </source>
</evidence>
<reference evidence="14 15" key="1">
    <citation type="submission" date="2019-02" db="EMBL/GenBank/DDBJ databases">
        <title>Deep-cultivation of Planctomycetes and their phenomic and genomic characterization uncovers novel biology.</title>
        <authorList>
            <person name="Wiegand S."/>
            <person name="Jogler M."/>
            <person name="Boedeker C."/>
            <person name="Pinto D."/>
            <person name="Vollmers J."/>
            <person name="Rivas-Marin E."/>
            <person name="Kohn T."/>
            <person name="Peeters S.H."/>
            <person name="Heuer A."/>
            <person name="Rast P."/>
            <person name="Oberbeckmann S."/>
            <person name="Bunk B."/>
            <person name="Jeske O."/>
            <person name="Meyerdierks A."/>
            <person name="Storesund J.E."/>
            <person name="Kallscheuer N."/>
            <person name="Luecker S."/>
            <person name="Lage O.M."/>
            <person name="Pohl T."/>
            <person name="Merkel B.J."/>
            <person name="Hornburger P."/>
            <person name="Mueller R.-W."/>
            <person name="Bruemmer F."/>
            <person name="Labrenz M."/>
            <person name="Spormann A.M."/>
            <person name="Op den Camp H."/>
            <person name="Overmann J."/>
            <person name="Amann R."/>
            <person name="Jetten M.S.M."/>
            <person name="Mascher T."/>
            <person name="Medema M.H."/>
            <person name="Devos D.P."/>
            <person name="Kaster A.-K."/>
            <person name="Ovreas L."/>
            <person name="Rohde M."/>
            <person name="Galperin M.Y."/>
            <person name="Jogler C."/>
        </authorList>
    </citation>
    <scope>NUCLEOTIDE SEQUENCE [LARGE SCALE GENOMIC DNA]</scope>
    <source>
        <strain evidence="14 15">Pan265</strain>
    </source>
</reference>
<dbReference type="Pfam" id="PF00672">
    <property type="entry name" value="HAMP"/>
    <property type="match status" value="1"/>
</dbReference>
<keyword evidence="6" id="KW-0418">Kinase</keyword>
<dbReference type="SMART" id="SM00388">
    <property type="entry name" value="HisKA"/>
    <property type="match status" value="1"/>
</dbReference>
<keyword evidence="8 9" id="KW-0472">Membrane</keyword>
<evidence type="ECO:0000259" key="13">
    <source>
        <dbReference type="PROSITE" id="PS50885"/>
    </source>
</evidence>
<keyword evidence="7" id="KW-0902">Two-component regulatory system</keyword>
<accession>A0A518BYM5</accession>
<evidence type="ECO:0000256" key="9">
    <source>
        <dbReference type="SAM" id="Phobius"/>
    </source>
</evidence>
<dbReference type="Gene3D" id="3.30.450.20">
    <property type="entry name" value="PAS domain"/>
    <property type="match status" value="1"/>
</dbReference>
<dbReference type="InterPro" id="IPR004358">
    <property type="entry name" value="Sig_transdc_His_kin-like_C"/>
</dbReference>
<dbReference type="GO" id="GO:0004721">
    <property type="term" value="F:phosphoprotein phosphatase activity"/>
    <property type="evidence" value="ECO:0007669"/>
    <property type="project" value="TreeGrafter"/>
</dbReference>
<evidence type="ECO:0000313" key="15">
    <source>
        <dbReference type="Proteomes" id="UP000320386"/>
    </source>
</evidence>
<dbReference type="InterPro" id="IPR050351">
    <property type="entry name" value="BphY/WalK/GraS-like"/>
</dbReference>
<evidence type="ECO:0000256" key="6">
    <source>
        <dbReference type="ARBA" id="ARBA00022777"/>
    </source>
</evidence>
<dbReference type="NCBIfam" id="TIGR00229">
    <property type="entry name" value="sensory_box"/>
    <property type="match status" value="1"/>
</dbReference>
<dbReference type="InterPro" id="IPR003660">
    <property type="entry name" value="HAMP_dom"/>
</dbReference>
<dbReference type="EC" id="2.7.13.3" evidence="3"/>
<sequence length="441" mass="48540">MLDPTTSQIILAIAILLAVIVVVVIYQVARAIREFRRAAIRLASGDLSKPVRATGTLRLAGLAETLDEMASQLQGRLSDVVQQRNELGAVLSSMREGVMAIDLDERVLSLNRAAAELLRLSPEQTIGRPIQEVIRNAALQKFVTQTLRDGAADEAEMNLRVGTSDGGTRRYFQIQSGMLRDARGERLGAVIVLHDVTQVRRLERIRREFVANVSHEVKTPVSAIKAASETLIEDPDIAPEGRQRFLRIVARQASRLEAIVEDLLSLARIEQQRGEVQAELEGQRVLPVIQAAVETLHTRARSRSVAVRVEDHDELQARINPALLEQAVVNLIDNAIKYGPEGSEVSIRVTSDHDEVVIAVSDQGRGIEPEHLPRIFERFYRTDRSRSRELGGTGLGLSIVKHVAEAHGGRVSVDSVPDEGCTFRIHLNPTAYAATAAHTKN</sequence>
<name>A0A518BYM5_9BACT</name>
<protein>
    <recommendedName>
        <fullName evidence="3">histidine kinase</fullName>
        <ecNumber evidence="3">2.7.13.3</ecNumber>
    </recommendedName>
</protein>
<dbReference type="InterPro" id="IPR005467">
    <property type="entry name" value="His_kinase_dom"/>
</dbReference>
<keyword evidence="9" id="KW-0812">Transmembrane</keyword>
<feature type="domain" description="HAMP" evidence="13">
    <location>
        <begin position="26"/>
        <end position="78"/>
    </location>
</feature>